<sequence>MECKDGEVRSTEGEDGGSKDCTVEGVTVVPPPVVAERTVEEAVPAGPAPVLAEGTVPQEDTQQPAELLSAPARSAEEGSQSVPAPRQQLGSSSRPVPSPRTRTSPNSSIVACKENPFDRSPALPESKTCQTLLSTRPSSPMHGFPLTKRKVQADHNIATESLQVEMRELDERLETMERRGVELERHLRDCTNEEEEEQMLIEWFSLNHERHLLVRRDMELSYLTMQQKLEERQTDVAFQLQCLHFKQGHKDDRGQEQRLMYELVSIIDQRNQIISILDQDMQRYTAKKEKRKKKTIHGSTFHNMKMKSKLLDQGEEPK</sequence>
<dbReference type="PROSITE" id="PS51848">
    <property type="entry name" value="BMERB"/>
    <property type="match status" value="1"/>
</dbReference>
<feature type="compositionally biased region" description="Low complexity" evidence="2">
    <location>
        <begin position="91"/>
        <end position="108"/>
    </location>
</feature>
<name>A0A3Q3W4W4_MOLML</name>
<reference evidence="4" key="1">
    <citation type="submission" date="2025-08" db="UniProtKB">
        <authorList>
            <consortium name="Ensembl"/>
        </authorList>
    </citation>
    <scope>IDENTIFICATION</scope>
</reference>
<protein>
    <recommendedName>
        <fullName evidence="3">BMERB domain-containing protein</fullName>
    </recommendedName>
</protein>
<dbReference type="OMA" id="ANSSHMY"/>
<dbReference type="Proteomes" id="UP000261620">
    <property type="component" value="Unplaced"/>
</dbReference>
<feature type="region of interest" description="Disordered" evidence="2">
    <location>
        <begin position="1"/>
        <end position="124"/>
    </location>
</feature>
<accession>A0A3Q3W4W4</accession>
<feature type="domain" description="BMERB" evidence="3">
    <location>
        <begin position="148"/>
        <end position="293"/>
    </location>
</feature>
<dbReference type="PANTHER" id="PTHR23167">
    <property type="entry name" value="CALPONIN HOMOLOGY DOMAIN-CONTAINING PROTEIN DDB_G0272472-RELATED"/>
    <property type="match status" value="1"/>
</dbReference>
<feature type="compositionally biased region" description="Basic and acidic residues" evidence="2">
    <location>
        <begin position="1"/>
        <end position="22"/>
    </location>
</feature>
<keyword evidence="5" id="KW-1185">Reference proteome</keyword>
<dbReference type="STRING" id="94237.ENSMMOP00000003534"/>
<dbReference type="SMART" id="SM01203">
    <property type="entry name" value="DUF3585"/>
    <property type="match status" value="1"/>
</dbReference>
<dbReference type="AlphaFoldDB" id="A0A3Q3W4W4"/>
<evidence type="ECO:0000256" key="1">
    <source>
        <dbReference type="SAM" id="Coils"/>
    </source>
</evidence>
<evidence type="ECO:0000313" key="4">
    <source>
        <dbReference type="Ensembl" id="ENSMMOP00000003534.1"/>
    </source>
</evidence>
<dbReference type="InterPro" id="IPR022735">
    <property type="entry name" value="bMERB_dom"/>
</dbReference>
<proteinExistence type="predicted"/>
<organism evidence="4 5">
    <name type="scientific">Mola mola</name>
    <name type="common">Ocean sunfish</name>
    <name type="synonym">Tetraodon mola</name>
    <dbReference type="NCBI Taxonomy" id="94237"/>
    <lineage>
        <taxon>Eukaryota</taxon>
        <taxon>Metazoa</taxon>
        <taxon>Chordata</taxon>
        <taxon>Craniata</taxon>
        <taxon>Vertebrata</taxon>
        <taxon>Euteleostomi</taxon>
        <taxon>Actinopterygii</taxon>
        <taxon>Neopterygii</taxon>
        <taxon>Teleostei</taxon>
        <taxon>Neoteleostei</taxon>
        <taxon>Acanthomorphata</taxon>
        <taxon>Eupercaria</taxon>
        <taxon>Tetraodontiformes</taxon>
        <taxon>Molidae</taxon>
        <taxon>Mola</taxon>
    </lineage>
</organism>
<dbReference type="InterPro" id="IPR050540">
    <property type="entry name" value="F-actin_Monoox_Mical"/>
</dbReference>
<feature type="coiled-coil region" evidence="1">
    <location>
        <begin position="159"/>
        <end position="193"/>
    </location>
</feature>
<dbReference type="PANTHER" id="PTHR23167:SF89">
    <property type="entry name" value="MICAL-LIKE PROTEIN 1"/>
    <property type="match status" value="1"/>
</dbReference>
<evidence type="ECO:0000256" key="2">
    <source>
        <dbReference type="SAM" id="MobiDB-lite"/>
    </source>
</evidence>
<feature type="compositionally biased region" description="Basic and acidic residues" evidence="2">
    <location>
        <begin position="309"/>
        <end position="318"/>
    </location>
</feature>
<evidence type="ECO:0000313" key="5">
    <source>
        <dbReference type="Proteomes" id="UP000261620"/>
    </source>
</evidence>
<feature type="region of interest" description="Disordered" evidence="2">
    <location>
        <begin position="288"/>
        <end position="318"/>
    </location>
</feature>
<keyword evidence="1" id="KW-0175">Coiled coil</keyword>
<reference evidence="4" key="2">
    <citation type="submission" date="2025-09" db="UniProtKB">
        <authorList>
            <consortium name="Ensembl"/>
        </authorList>
    </citation>
    <scope>IDENTIFICATION</scope>
</reference>
<dbReference type="Pfam" id="PF12130">
    <property type="entry name" value="bMERB_dom"/>
    <property type="match status" value="1"/>
</dbReference>
<dbReference type="Ensembl" id="ENSMMOT00000003587.1">
    <property type="protein sequence ID" value="ENSMMOP00000003534.1"/>
    <property type="gene ID" value="ENSMMOG00000002820.1"/>
</dbReference>
<evidence type="ECO:0000259" key="3">
    <source>
        <dbReference type="PROSITE" id="PS51848"/>
    </source>
</evidence>